<protein>
    <submittedName>
        <fullName evidence="1">Uncharacterized protein</fullName>
    </submittedName>
</protein>
<comment type="caution">
    <text evidence="1">The sequence shown here is derived from an EMBL/GenBank/DDBJ whole genome shotgun (WGS) entry which is preliminary data.</text>
</comment>
<dbReference type="Proteomes" id="UP000824120">
    <property type="component" value="Chromosome 3"/>
</dbReference>
<keyword evidence="2" id="KW-1185">Reference proteome</keyword>
<accession>A0A9J5ZX59</accession>
<proteinExistence type="predicted"/>
<organism evidence="1 2">
    <name type="scientific">Solanum commersonii</name>
    <name type="common">Commerson's wild potato</name>
    <name type="synonym">Commerson's nightshade</name>
    <dbReference type="NCBI Taxonomy" id="4109"/>
    <lineage>
        <taxon>Eukaryota</taxon>
        <taxon>Viridiplantae</taxon>
        <taxon>Streptophyta</taxon>
        <taxon>Embryophyta</taxon>
        <taxon>Tracheophyta</taxon>
        <taxon>Spermatophyta</taxon>
        <taxon>Magnoliopsida</taxon>
        <taxon>eudicotyledons</taxon>
        <taxon>Gunneridae</taxon>
        <taxon>Pentapetalae</taxon>
        <taxon>asterids</taxon>
        <taxon>lamiids</taxon>
        <taxon>Solanales</taxon>
        <taxon>Solanaceae</taxon>
        <taxon>Solanoideae</taxon>
        <taxon>Solaneae</taxon>
        <taxon>Solanum</taxon>
    </lineage>
</organism>
<evidence type="ECO:0000313" key="1">
    <source>
        <dbReference type="EMBL" id="KAG5616910.1"/>
    </source>
</evidence>
<dbReference type="AlphaFoldDB" id="A0A9J5ZX59"/>
<dbReference type="EMBL" id="JACXVP010000003">
    <property type="protein sequence ID" value="KAG5616910.1"/>
    <property type="molecule type" value="Genomic_DNA"/>
</dbReference>
<reference evidence="1 2" key="1">
    <citation type="submission" date="2020-09" db="EMBL/GenBank/DDBJ databases">
        <title>De no assembly of potato wild relative species, Solanum commersonii.</title>
        <authorList>
            <person name="Cho K."/>
        </authorList>
    </citation>
    <scope>NUCLEOTIDE SEQUENCE [LARGE SCALE GENOMIC DNA]</scope>
    <source>
        <strain evidence="1">LZ3.2</strain>
        <tissue evidence="1">Leaf</tissue>
    </source>
</reference>
<dbReference type="OrthoDB" id="1256921at2759"/>
<gene>
    <name evidence="1" type="ORF">H5410_016734</name>
</gene>
<evidence type="ECO:0000313" key="2">
    <source>
        <dbReference type="Proteomes" id="UP000824120"/>
    </source>
</evidence>
<sequence length="157" mass="18899">MTQFYNTLEQAKNLTYEEDKLIRKLDKDGKFKVKSNYKLLDISTKTKELWPWKMIWKRKIPHKFVVHGNWLVLINFSGKRWTLQYRNQISSDSQGRPYVYVDSLSQEKLTRLLNIYLNFSHGNIQTLIFHHNMYVNDNQLNFTAERCPQLKRLVMPS</sequence>
<name>A0A9J5ZX59_SOLCO</name>